<gene>
    <name evidence="2" type="ORF">V5799_006512</name>
</gene>
<evidence type="ECO:0000313" key="2">
    <source>
        <dbReference type="EMBL" id="KAK8766713.1"/>
    </source>
</evidence>
<evidence type="ECO:0000313" key="3">
    <source>
        <dbReference type="Proteomes" id="UP001321473"/>
    </source>
</evidence>
<dbReference type="EMBL" id="JARKHS020026083">
    <property type="protein sequence ID" value="KAK8766713.1"/>
    <property type="molecule type" value="Genomic_DNA"/>
</dbReference>
<keyword evidence="3" id="KW-1185">Reference proteome</keyword>
<reference evidence="2 3" key="1">
    <citation type="journal article" date="2023" name="Arcadia Sci">
        <title>De novo assembly of a long-read Amblyomma americanum tick genome.</title>
        <authorList>
            <person name="Chou S."/>
            <person name="Poskanzer K.E."/>
            <person name="Rollins M."/>
            <person name="Thuy-Boun P.S."/>
        </authorList>
    </citation>
    <scope>NUCLEOTIDE SEQUENCE [LARGE SCALE GENOMIC DNA]</scope>
    <source>
        <strain evidence="2">F_SG_1</strain>
        <tissue evidence="2">Salivary glands</tissue>
    </source>
</reference>
<dbReference type="Proteomes" id="UP001321473">
    <property type="component" value="Unassembled WGS sequence"/>
</dbReference>
<accession>A0AAQ4DW73</accession>
<organism evidence="2 3">
    <name type="scientific">Amblyomma americanum</name>
    <name type="common">Lone star tick</name>
    <dbReference type="NCBI Taxonomy" id="6943"/>
    <lineage>
        <taxon>Eukaryota</taxon>
        <taxon>Metazoa</taxon>
        <taxon>Ecdysozoa</taxon>
        <taxon>Arthropoda</taxon>
        <taxon>Chelicerata</taxon>
        <taxon>Arachnida</taxon>
        <taxon>Acari</taxon>
        <taxon>Parasitiformes</taxon>
        <taxon>Ixodida</taxon>
        <taxon>Ixodoidea</taxon>
        <taxon>Ixodidae</taxon>
        <taxon>Amblyomminae</taxon>
        <taxon>Amblyomma</taxon>
    </lineage>
</organism>
<proteinExistence type="predicted"/>
<evidence type="ECO:0000256" key="1">
    <source>
        <dbReference type="SAM" id="MobiDB-lite"/>
    </source>
</evidence>
<sequence length="83" mass="8799">MDDSGRIFGALASTSGNRPCTTALDCRLPVAVAPTAMSSAISHSCNARVRRLHTRQRKTSSAWMRSSSARLTPRSSTMSASAS</sequence>
<name>A0AAQ4DW73_AMBAM</name>
<feature type="region of interest" description="Disordered" evidence="1">
    <location>
        <begin position="55"/>
        <end position="83"/>
    </location>
</feature>
<comment type="caution">
    <text evidence="2">The sequence shown here is derived from an EMBL/GenBank/DDBJ whole genome shotgun (WGS) entry which is preliminary data.</text>
</comment>
<feature type="compositionally biased region" description="Polar residues" evidence="1">
    <location>
        <begin position="59"/>
        <end position="83"/>
    </location>
</feature>
<dbReference type="AlphaFoldDB" id="A0AAQ4DW73"/>
<protein>
    <submittedName>
        <fullName evidence="2">Uncharacterized protein</fullName>
    </submittedName>
</protein>